<dbReference type="Pfam" id="PF00126">
    <property type="entry name" value="HTH_1"/>
    <property type="match status" value="1"/>
</dbReference>
<name>A0A4R2MF00_RUBGE</name>
<accession>A0A4R2MF00</accession>
<evidence type="ECO:0000256" key="1">
    <source>
        <dbReference type="ARBA" id="ARBA00009437"/>
    </source>
</evidence>
<evidence type="ECO:0000313" key="6">
    <source>
        <dbReference type="EMBL" id="TCP03307.1"/>
    </source>
</evidence>
<dbReference type="FunFam" id="1.10.10.10:FF:000001">
    <property type="entry name" value="LysR family transcriptional regulator"/>
    <property type="match status" value="1"/>
</dbReference>
<organism evidence="6 7">
    <name type="scientific">Rubrivivax gelatinosus</name>
    <name type="common">Rhodocyclus gelatinosus</name>
    <name type="synonym">Rhodopseudomonas gelatinosa</name>
    <dbReference type="NCBI Taxonomy" id="28068"/>
    <lineage>
        <taxon>Bacteria</taxon>
        <taxon>Pseudomonadati</taxon>
        <taxon>Pseudomonadota</taxon>
        <taxon>Betaproteobacteria</taxon>
        <taxon>Burkholderiales</taxon>
        <taxon>Sphaerotilaceae</taxon>
        <taxon>Rubrivivax</taxon>
    </lineage>
</organism>
<gene>
    <name evidence="6" type="ORF">EV684_10425</name>
</gene>
<evidence type="ECO:0000256" key="2">
    <source>
        <dbReference type="ARBA" id="ARBA00023015"/>
    </source>
</evidence>
<dbReference type="GO" id="GO:0003700">
    <property type="term" value="F:DNA-binding transcription factor activity"/>
    <property type="evidence" value="ECO:0007669"/>
    <property type="project" value="InterPro"/>
</dbReference>
<dbReference type="Pfam" id="PF03466">
    <property type="entry name" value="LysR_substrate"/>
    <property type="match status" value="1"/>
</dbReference>
<proteinExistence type="inferred from homology"/>
<dbReference type="PANTHER" id="PTHR30126">
    <property type="entry name" value="HTH-TYPE TRANSCRIPTIONAL REGULATOR"/>
    <property type="match status" value="1"/>
</dbReference>
<keyword evidence="2" id="KW-0805">Transcription regulation</keyword>
<protein>
    <submittedName>
        <fullName evidence="6">LysR family transcriptional activator of the allD operon</fullName>
    </submittedName>
</protein>
<comment type="caution">
    <text evidence="6">The sequence shown here is derived from an EMBL/GenBank/DDBJ whole genome shotgun (WGS) entry which is preliminary data.</text>
</comment>
<reference evidence="6 7" key="1">
    <citation type="submission" date="2019-03" db="EMBL/GenBank/DDBJ databases">
        <title>Genomic Encyclopedia of Type Strains, Phase IV (KMG-IV): sequencing the most valuable type-strain genomes for metagenomic binning, comparative biology and taxonomic classification.</title>
        <authorList>
            <person name="Goeker M."/>
        </authorList>
    </citation>
    <scope>NUCLEOTIDE SEQUENCE [LARGE SCALE GENOMIC DNA]</scope>
    <source>
        <strain evidence="6 7">DSM 1709</strain>
    </source>
</reference>
<evidence type="ECO:0000256" key="3">
    <source>
        <dbReference type="ARBA" id="ARBA00023125"/>
    </source>
</evidence>
<evidence type="ECO:0000259" key="5">
    <source>
        <dbReference type="PROSITE" id="PS50931"/>
    </source>
</evidence>
<dbReference type="InterPro" id="IPR000847">
    <property type="entry name" value="LysR_HTH_N"/>
</dbReference>
<dbReference type="InterPro" id="IPR036388">
    <property type="entry name" value="WH-like_DNA-bd_sf"/>
</dbReference>
<evidence type="ECO:0000256" key="4">
    <source>
        <dbReference type="ARBA" id="ARBA00023163"/>
    </source>
</evidence>
<dbReference type="Gene3D" id="1.10.10.10">
    <property type="entry name" value="Winged helix-like DNA-binding domain superfamily/Winged helix DNA-binding domain"/>
    <property type="match status" value="1"/>
</dbReference>
<dbReference type="InterPro" id="IPR036390">
    <property type="entry name" value="WH_DNA-bd_sf"/>
</dbReference>
<feature type="domain" description="HTH lysR-type" evidence="5">
    <location>
        <begin position="11"/>
        <end position="68"/>
    </location>
</feature>
<evidence type="ECO:0000313" key="7">
    <source>
        <dbReference type="Proteomes" id="UP000295106"/>
    </source>
</evidence>
<sequence length="322" mass="36373">MTSYSKPPHNFDLETLYTFLLVVEHQSFSVAAEMMHKTTSAISYRIKNLEEILDIKLINRTTHSVTPTAAGLLLIEKAKYLLDWQQDLPRELKKVASGVEPSFTLVFNNLLYESLGAARLLVHLYERFPGTIFRIERAVNMGVWDYVIHENAHAGIGAPGLHAIDDTYHCLPLGLIEWDFVCAAGHPLVRRASTLTEDDVRRCPVINIEDTSRHLHKRQAWRLTGQQEMLVPDMETKINAHLLGLGVGFLPKVVAQPHVEAGRLHRLNVPGVFRAPSPMSLVRPKNQSGVIDSYVHDLFRQRHPLIQPFTQAIGNLFPVPTH</sequence>
<dbReference type="SUPFAM" id="SSF46785">
    <property type="entry name" value="Winged helix' DNA-binding domain"/>
    <property type="match status" value="1"/>
</dbReference>
<dbReference type="PANTHER" id="PTHR30126:SF91">
    <property type="entry name" value="LYSR FAMILY TRANSCRIPTIONAL REGULATOR"/>
    <property type="match status" value="1"/>
</dbReference>
<dbReference type="Gene3D" id="3.40.190.290">
    <property type="match status" value="1"/>
</dbReference>
<dbReference type="PROSITE" id="PS50931">
    <property type="entry name" value="HTH_LYSR"/>
    <property type="match status" value="1"/>
</dbReference>
<keyword evidence="4" id="KW-0804">Transcription</keyword>
<keyword evidence="3" id="KW-0238">DNA-binding</keyword>
<dbReference type="Proteomes" id="UP000295106">
    <property type="component" value="Unassembled WGS sequence"/>
</dbReference>
<dbReference type="SUPFAM" id="SSF53850">
    <property type="entry name" value="Periplasmic binding protein-like II"/>
    <property type="match status" value="1"/>
</dbReference>
<dbReference type="GO" id="GO:0000976">
    <property type="term" value="F:transcription cis-regulatory region binding"/>
    <property type="evidence" value="ECO:0007669"/>
    <property type="project" value="TreeGrafter"/>
</dbReference>
<dbReference type="AlphaFoldDB" id="A0A4R2MF00"/>
<comment type="similarity">
    <text evidence="1">Belongs to the LysR transcriptional regulatory family.</text>
</comment>
<dbReference type="EMBL" id="SLXD01000004">
    <property type="protein sequence ID" value="TCP03307.1"/>
    <property type="molecule type" value="Genomic_DNA"/>
</dbReference>
<dbReference type="InterPro" id="IPR005119">
    <property type="entry name" value="LysR_subst-bd"/>
</dbReference>